<dbReference type="PANTHER" id="PTHR42923:SF3">
    <property type="entry name" value="PROTOPORPHYRINOGEN OXIDASE"/>
    <property type="match status" value="1"/>
</dbReference>
<dbReference type="Gene3D" id="3.50.50.60">
    <property type="entry name" value="FAD/NAD(P)-binding domain"/>
    <property type="match status" value="1"/>
</dbReference>
<dbReference type="Proteomes" id="UP001054811">
    <property type="component" value="Chromosome"/>
</dbReference>
<accession>A0ABY5NH49</accession>
<dbReference type="Pfam" id="PF13450">
    <property type="entry name" value="NAD_binding_8"/>
    <property type="match status" value="1"/>
</dbReference>
<dbReference type="EMBL" id="CP091139">
    <property type="protein sequence ID" value="UUT34513.1"/>
    <property type="molecule type" value="Genomic_DNA"/>
</dbReference>
<dbReference type="Gene3D" id="3.90.660.20">
    <property type="entry name" value="Protoporphyrinogen oxidase, mitochondrial, domain 2"/>
    <property type="match status" value="1"/>
</dbReference>
<proteinExistence type="predicted"/>
<keyword evidence="3" id="KW-1185">Reference proteome</keyword>
<dbReference type="InterPro" id="IPR050464">
    <property type="entry name" value="Zeta_carotene_desat/Oxidored"/>
</dbReference>
<feature type="compositionally biased region" description="Low complexity" evidence="1">
    <location>
        <begin position="144"/>
        <end position="157"/>
    </location>
</feature>
<gene>
    <name evidence="2" type="ORF">L2X98_28640</name>
</gene>
<name>A0ABY5NH49_9MICO</name>
<evidence type="ECO:0000256" key="1">
    <source>
        <dbReference type="SAM" id="MobiDB-lite"/>
    </source>
</evidence>
<feature type="region of interest" description="Disordered" evidence="1">
    <location>
        <begin position="1"/>
        <end position="21"/>
    </location>
</feature>
<dbReference type="PRINTS" id="PR00419">
    <property type="entry name" value="ADXRDTASE"/>
</dbReference>
<dbReference type="InterPro" id="IPR036188">
    <property type="entry name" value="FAD/NAD-bd_sf"/>
</dbReference>
<protein>
    <submittedName>
        <fullName evidence="2">FAD-dependent oxidoreductase</fullName>
    </submittedName>
</protein>
<feature type="region of interest" description="Disordered" evidence="1">
    <location>
        <begin position="144"/>
        <end position="165"/>
    </location>
</feature>
<dbReference type="PANTHER" id="PTHR42923">
    <property type="entry name" value="PROTOPORPHYRINOGEN OXIDASE"/>
    <property type="match status" value="1"/>
</dbReference>
<dbReference type="SUPFAM" id="SSF51905">
    <property type="entry name" value="FAD/NAD(P)-binding domain"/>
    <property type="match status" value="1"/>
</dbReference>
<reference evidence="2" key="1">
    <citation type="submission" date="2022-01" db="EMBL/GenBank/DDBJ databases">
        <title>Microbacterium eymi and Microbacterium rhizovicinus sp. nov., isolated from the rhizospheric soil of Elymus tsukushiensis, a plant native to the Dokdo Islands, Republic of Korea.</title>
        <authorList>
            <person name="Hwang Y.J."/>
        </authorList>
    </citation>
    <scope>NUCLEOTIDE SEQUENCE</scope>
    <source>
        <strain evidence="2">KUDC0405</strain>
    </source>
</reference>
<sequence length="165" mass="16194">MASHEEDPAPTAGPGSEPIPLDQLADQAGAVRLAVVGGGIAGLVAALECAKVGLSVTVYEAADRLGGTVRTVDLDGIPADTGADSFSARGGAVAALVADLGLSEAVIAPVTETRWVSGIEGGTDAAPCRRTRSSASRRTCSATRCAGSSAPAAHGGPTSTASARR</sequence>
<evidence type="ECO:0000313" key="2">
    <source>
        <dbReference type="EMBL" id="UUT34513.1"/>
    </source>
</evidence>
<organism evidence="2 3">
    <name type="scientific">Microbacterium elymi</name>
    <dbReference type="NCBI Taxonomy" id="2909587"/>
    <lineage>
        <taxon>Bacteria</taxon>
        <taxon>Bacillati</taxon>
        <taxon>Actinomycetota</taxon>
        <taxon>Actinomycetes</taxon>
        <taxon>Micrococcales</taxon>
        <taxon>Microbacteriaceae</taxon>
        <taxon>Microbacterium</taxon>
    </lineage>
</organism>
<evidence type="ECO:0000313" key="3">
    <source>
        <dbReference type="Proteomes" id="UP001054811"/>
    </source>
</evidence>